<keyword evidence="3" id="KW-1185">Reference proteome</keyword>
<organism evidence="2 3">
    <name type="scientific">Asparagus officinalis</name>
    <name type="common">Garden asparagus</name>
    <dbReference type="NCBI Taxonomy" id="4686"/>
    <lineage>
        <taxon>Eukaryota</taxon>
        <taxon>Viridiplantae</taxon>
        <taxon>Streptophyta</taxon>
        <taxon>Embryophyta</taxon>
        <taxon>Tracheophyta</taxon>
        <taxon>Spermatophyta</taxon>
        <taxon>Magnoliopsida</taxon>
        <taxon>Liliopsida</taxon>
        <taxon>Asparagales</taxon>
        <taxon>Asparagaceae</taxon>
        <taxon>Asparagoideae</taxon>
        <taxon>Asparagus</taxon>
    </lineage>
</organism>
<reference evidence="3" key="1">
    <citation type="journal article" date="2017" name="Nat. Commun.">
        <title>The asparagus genome sheds light on the origin and evolution of a young Y chromosome.</title>
        <authorList>
            <person name="Harkess A."/>
            <person name="Zhou J."/>
            <person name="Xu C."/>
            <person name="Bowers J.E."/>
            <person name="Van der Hulst R."/>
            <person name="Ayyampalayam S."/>
            <person name="Mercati F."/>
            <person name="Riccardi P."/>
            <person name="McKain M.R."/>
            <person name="Kakrana A."/>
            <person name="Tang H."/>
            <person name="Ray J."/>
            <person name="Groenendijk J."/>
            <person name="Arikit S."/>
            <person name="Mathioni S.M."/>
            <person name="Nakano M."/>
            <person name="Shan H."/>
            <person name="Telgmann-Rauber A."/>
            <person name="Kanno A."/>
            <person name="Yue Z."/>
            <person name="Chen H."/>
            <person name="Li W."/>
            <person name="Chen Y."/>
            <person name="Xu X."/>
            <person name="Zhang Y."/>
            <person name="Luo S."/>
            <person name="Chen H."/>
            <person name="Gao J."/>
            <person name="Mao Z."/>
            <person name="Pires J.C."/>
            <person name="Luo M."/>
            <person name="Kudrna D."/>
            <person name="Wing R.A."/>
            <person name="Meyers B.C."/>
            <person name="Yi K."/>
            <person name="Kong H."/>
            <person name="Lavrijsen P."/>
            <person name="Sunseri F."/>
            <person name="Falavigna A."/>
            <person name="Ye Y."/>
            <person name="Leebens-Mack J.H."/>
            <person name="Chen G."/>
        </authorList>
    </citation>
    <scope>NUCLEOTIDE SEQUENCE [LARGE SCALE GENOMIC DNA]</scope>
    <source>
        <strain evidence="3">cv. DH0086</strain>
    </source>
</reference>
<feature type="region of interest" description="Disordered" evidence="1">
    <location>
        <begin position="1"/>
        <end position="42"/>
    </location>
</feature>
<dbReference type="EMBL" id="CM007389">
    <property type="protein sequence ID" value="ONK58395.1"/>
    <property type="molecule type" value="Genomic_DNA"/>
</dbReference>
<name>A0A5P1EA51_ASPOF</name>
<dbReference type="AlphaFoldDB" id="A0A5P1EA51"/>
<evidence type="ECO:0000313" key="2">
    <source>
        <dbReference type="EMBL" id="ONK58395.1"/>
    </source>
</evidence>
<proteinExistence type="predicted"/>
<feature type="compositionally biased region" description="Basic and acidic residues" evidence="1">
    <location>
        <begin position="15"/>
        <end position="34"/>
    </location>
</feature>
<gene>
    <name evidence="2" type="ORF">A4U43_C09F11890</name>
</gene>
<dbReference type="Gramene" id="ONK58395">
    <property type="protein sequence ID" value="ONK58395"/>
    <property type="gene ID" value="A4U43_C09F11890"/>
</dbReference>
<dbReference type="Proteomes" id="UP000243459">
    <property type="component" value="Chromosome 9"/>
</dbReference>
<sequence>MAPQEEVGAEASAFAREEGASVHRSELFHHGKEPVEEEMVPPSGLEYPYPYFAAEIGEDEWKRISRGQLSSSASLGMRSQDEEFLQGIQTLYLKLLGEVVSLRSGRGVDSKWAMDMLAPNAFEVDKLRWELEESKRKVRRLEEAKKDQGPSRLIGQERVNQAKEQQLTIEACRPDEVVVIDDSSPPRLEGTAPVVEAAEVGASTEDISKLDPCFWEKAKGMLIGVSSGPYSPRRELPEGKRFVAVVPLDIETLILGSSTTSIQVIQ</sequence>
<evidence type="ECO:0000256" key="1">
    <source>
        <dbReference type="SAM" id="MobiDB-lite"/>
    </source>
</evidence>
<accession>A0A5P1EA51</accession>
<protein>
    <submittedName>
        <fullName evidence="2">Uncharacterized protein</fullName>
    </submittedName>
</protein>
<evidence type="ECO:0000313" key="3">
    <source>
        <dbReference type="Proteomes" id="UP000243459"/>
    </source>
</evidence>